<protein>
    <recommendedName>
        <fullName evidence="2">Gamma-glutamylcyclotransferase AIG2-like domain-containing protein</fullName>
    </recommendedName>
</protein>
<dbReference type="Gene3D" id="3.10.490.10">
    <property type="entry name" value="Gamma-glutamyl cyclotransferase-like"/>
    <property type="match status" value="1"/>
</dbReference>
<dbReference type="AlphaFoldDB" id="A0A381REZ4"/>
<name>A0A381REZ4_9ZZZZ</name>
<organism evidence="1">
    <name type="scientific">marine metagenome</name>
    <dbReference type="NCBI Taxonomy" id="408172"/>
    <lineage>
        <taxon>unclassified sequences</taxon>
        <taxon>metagenomes</taxon>
        <taxon>ecological metagenomes</taxon>
    </lineage>
</organism>
<accession>A0A381REZ4</accession>
<proteinExistence type="predicted"/>
<evidence type="ECO:0000313" key="1">
    <source>
        <dbReference type="EMBL" id="SUZ89518.1"/>
    </source>
</evidence>
<sequence length="194" mass="20701">MHASNAVWYVAYGSNLLEARFLAYLAGCGDGPAWGAHRGARDPSPPSGDRRVVVPHPVFFGGHSRKWQGGCCLCRAEPPEPGRLPVVGRAWRITWDQMADVVAQENNRPTDQASMPETPPPPGTAVRVLDGVIDLVVGMPEVDGEPACTLASSDPPGIGPPSLTYRDVLAAGMAEMGLDPAQVDRQLADLDRTR</sequence>
<reference evidence="1" key="1">
    <citation type="submission" date="2018-05" db="EMBL/GenBank/DDBJ databases">
        <authorList>
            <person name="Lanie J.A."/>
            <person name="Ng W.-L."/>
            <person name="Kazmierczak K.M."/>
            <person name="Andrzejewski T.M."/>
            <person name="Davidsen T.M."/>
            <person name="Wayne K.J."/>
            <person name="Tettelin H."/>
            <person name="Glass J.I."/>
            <person name="Rusch D."/>
            <person name="Podicherti R."/>
            <person name="Tsui H.-C.T."/>
            <person name="Winkler M.E."/>
        </authorList>
    </citation>
    <scope>NUCLEOTIDE SEQUENCE</scope>
</reference>
<dbReference type="EMBL" id="UINC01001819">
    <property type="protein sequence ID" value="SUZ89518.1"/>
    <property type="molecule type" value="Genomic_DNA"/>
</dbReference>
<gene>
    <name evidence="1" type="ORF">METZ01_LOCUS42372</name>
</gene>
<evidence type="ECO:0008006" key="2">
    <source>
        <dbReference type="Google" id="ProtNLM"/>
    </source>
</evidence>